<gene>
    <name evidence="1" type="ORF">HPB50_002660</name>
</gene>
<proteinExistence type="predicted"/>
<keyword evidence="2" id="KW-1185">Reference proteome</keyword>
<sequence length="185" mass="20649">MDHHCPWFNNCICFSTYKFFLLTLFYAVTLCVYGVATLASHMVGLWEDASLLKPHGFHVGFIMVLGPTVAVGLGCLLFLHLAMVFRNETTLEKMLNVTFQEYEDSFDLGNRYRNFAEVFGPRPLLWVIPVFTSAGDGVRFPTLMHPTRDAVDSRASTIAAPYSAATYSTESSSLDNVTVVMDIAQ</sequence>
<accession>A0ACB7S168</accession>
<protein>
    <submittedName>
        <fullName evidence="1">Uncharacterized protein</fullName>
    </submittedName>
</protein>
<dbReference type="EMBL" id="CM023486">
    <property type="protein sequence ID" value="KAH6927393.1"/>
    <property type="molecule type" value="Genomic_DNA"/>
</dbReference>
<name>A0ACB7S168_HYAAI</name>
<evidence type="ECO:0000313" key="1">
    <source>
        <dbReference type="EMBL" id="KAH6927393.1"/>
    </source>
</evidence>
<organism evidence="1 2">
    <name type="scientific">Hyalomma asiaticum</name>
    <name type="common">Tick</name>
    <dbReference type="NCBI Taxonomy" id="266040"/>
    <lineage>
        <taxon>Eukaryota</taxon>
        <taxon>Metazoa</taxon>
        <taxon>Ecdysozoa</taxon>
        <taxon>Arthropoda</taxon>
        <taxon>Chelicerata</taxon>
        <taxon>Arachnida</taxon>
        <taxon>Acari</taxon>
        <taxon>Parasitiformes</taxon>
        <taxon>Ixodida</taxon>
        <taxon>Ixodoidea</taxon>
        <taxon>Ixodidae</taxon>
        <taxon>Hyalomminae</taxon>
        <taxon>Hyalomma</taxon>
    </lineage>
</organism>
<comment type="caution">
    <text evidence="1">The sequence shown here is derived from an EMBL/GenBank/DDBJ whole genome shotgun (WGS) entry which is preliminary data.</text>
</comment>
<dbReference type="Proteomes" id="UP000821845">
    <property type="component" value="Chromosome 6"/>
</dbReference>
<evidence type="ECO:0000313" key="2">
    <source>
        <dbReference type="Proteomes" id="UP000821845"/>
    </source>
</evidence>
<reference evidence="1" key="1">
    <citation type="submission" date="2020-05" db="EMBL/GenBank/DDBJ databases">
        <title>Large-scale comparative analyses of tick genomes elucidate their genetic diversity and vector capacities.</title>
        <authorList>
            <person name="Jia N."/>
            <person name="Wang J."/>
            <person name="Shi W."/>
            <person name="Du L."/>
            <person name="Sun Y."/>
            <person name="Zhan W."/>
            <person name="Jiang J."/>
            <person name="Wang Q."/>
            <person name="Zhang B."/>
            <person name="Ji P."/>
            <person name="Sakyi L.B."/>
            <person name="Cui X."/>
            <person name="Yuan T."/>
            <person name="Jiang B."/>
            <person name="Yang W."/>
            <person name="Lam T.T.-Y."/>
            <person name="Chang Q."/>
            <person name="Ding S."/>
            <person name="Wang X."/>
            <person name="Zhu J."/>
            <person name="Ruan X."/>
            <person name="Zhao L."/>
            <person name="Wei J."/>
            <person name="Que T."/>
            <person name="Du C."/>
            <person name="Cheng J."/>
            <person name="Dai P."/>
            <person name="Han X."/>
            <person name="Huang E."/>
            <person name="Gao Y."/>
            <person name="Liu J."/>
            <person name="Shao H."/>
            <person name="Ye R."/>
            <person name="Li L."/>
            <person name="Wei W."/>
            <person name="Wang X."/>
            <person name="Wang C."/>
            <person name="Yang T."/>
            <person name="Huo Q."/>
            <person name="Li W."/>
            <person name="Guo W."/>
            <person name="Chen H."/>
            <person name="Zhou L."/>
            <person name="Ni X."/>
            <person name="Tian J."/>
            <person name="Zhou Y."/>
            <person name="Sheng Y."/>
            <person name="Liu T."/>
            <person name="Pan Y."/>
            <person name="Xia L."/>
            <person name="Li J."/>
            <person name="Zhao F."/>
            <person name="Cao W."/>
        </authorList>
    </citation>
    <scope>NUCLEOTIDE SEQUENCE</scope>
    <source>
        <strain evidence="1">Hyas-2018</strain>
    </source>
</reference>